<dbReference type="SMART" id="SM00961">
    <property type="entry name" value="RuBisCO_small"/>
    <property type="match status" value="1"/>
</dbReference>
<dbReference type="RefSeq" id="WP_164656256.1">
    <property type="nucleotide sequence ID" value="NZ_JAAIJR010000148.1"/>
</dbReference>
<keyword evidence="3" id="KW-1185">Reference proteome</keyword>
<sequence length="105" mass="12020">MTTHPQTAQHTETSGAPSTEAAILDRLSHCIDRSCVICVEHAASMQPRLTHWQTWEKPQCFNGDLGSIYASIEDCRRKHADHHIRLSVENMTWRSRLSLAVYRPH</sequence>
<dbReference type="Pfam" id="PF00101">
    <property type="entry name" value="RuBisCO_small"/>
    <property type="match status" value="1"/>
</dbReference>
<dbReference type="Proteomes" id="UP000471640">
    <property type="component" value="Unassembled WGS sequence"/>
</dbReference>
<reference evidence="3" key="1">
    <citation type="journal article" date="2020" name="Microbiol. Resour. Announc.">
        <title>Draft Genome Sequences of Thiorhodococcus mannitoliphagus and Thiorhodococcus minor, Purple Sulfur Photosynthetic Bacteria in the Gammaproteobacterial Family Chromatiaceae.</title>
        <authorList>
            <person name="Aviles F.A."/>
            <person name="Meyer T.E."/>
            <person name="Kyndt J.A."/>
        </authorList>
    </citation>
    <scope>NUCLEOTIDE SEQUENCE [LARGE SCALE GENOMIC DNA]</scope>
    <source>
        <strain evidence="3">DSM 18266</strain>
    </source>
</reference>
<dbReference type="InterPro" id="IPR000894">
    <property type="entry name" value="RuBisCO_ssu_dom"/>
</dbReference>
<feature type="domain" description="Ribulose bisphosphate carboxylase small subunit" evidence="1">
    <location>
        <begin position="13"/>
        <end position="104"/>
    </location>
</feature>
<evidence type="ECO:0000313" key="2">
    <source>
        <dbReference type="EMBL" id="NEX23019.1"/>
    </source>
</evidence>
<evidence type="ECO:0000313" key="3">
    <source>
        <dbReference type="Proteomes" id="UP000471640"/>
    </source>
</evidence>
<accession>A0A6P1DZA6</accession>
<dbReference type="InterPro" id="IPR036385">
    <property type="entry name" value="RuBisCO_ssu_sf"/>
</dbReference>
<gene>
    <name evidence="2" type="ORF">G3480_22415</name>
</gene>
<evidence type="ECO:0000259" key="1">
    <source>
        <dbReference type="SMART" id="SM00961"/>
    </source>
</evidence>
<dbReference type="EMBL" id="JAAIJR010000148">
    <property type="protein sequence ID" value="NEX23019.1"/>
    <property type="molecule type" value="Genomic_DNA"/>
</dbReference>
<organism evidence="2 3">
    <name type="scientific">Thiorhodococcus mannitoliphagus</name>
    <dbReference type="NCBI Taxonomy" id="329406"/>
    <lineage>
        <taxon>Bacteria</taxon>
        <taxon>Pseudomonadati</taxon>
        <taxon>Pseudomonadota</taxon>
        <taxon>Gammaproteobacteria</taxon>
        <taxon>Chromatiales</taxon>
        <taxon>Chromatiaceae</taxon>
        <taxon>Thiorhodococcus</taxon>
    </lineage>
</organism>
<reference evidence="2 3" key="2">
    <citation type="submission" date="2020-02" db="EMBL/GenBank/DDBJ databases">
        <title>Genome sequences of Thiorhodococcus mannitoliphagus and Thiorhodococcus minor, purple sulfur photosynthetic bacteria in the gammaproteobacterial family, Chromatiaceae.</title>
        <authorList>
            <person name="Aviles F.A."/>
            <person name="Meyer T.E."/>
            <person name="Kyndt J.A."/>
        </authorList>
    </citation>
    <scope>NUCLEOTIDE SEQUENCE [LARGE SCALE GENOMIC DNA]</scope>
    <source>
        <strain evidence="2 3">DSM 18266</strain>
    </source>
</reference>
<proteinExistence type="predicted"/>
<dbReference type="AlphaFoldDB" id="A0A6P1DZA6"/>
<name>A0A6P1DZA6_9GAMM</name>
<comment type="caution">
    <text evidence="2">The sequence shown here is derived from an EMBL/GenBank/DDBJ whole genome shotgun (WGS) entry which is preliminary data.</text>
</comment>
<dbReference type="Gene3D" id="3.30.190.10">
    <property type="entry name" value="Ribulose bisphosphate carboxylase, small subunit"/>
    <property type="match status" value="1"/>
</dbReference>
<dbReference type="SUPFAM" id="SSF55239">
    <property type="entry name" value="RuBisCO, small subunit"/>
    <property type="match status" value="1"/>
</dbReference>
<protein>
    <submittedName>
        <fullName evidence="2">Ribulose bisphosphate carboxylase small subunit</fullName>
    </submittedName>
</protein>